<accession>A0ABQ5J900</accession>
<dbReference type="Proteomes" id="UP001151760">
    <property type="component" value="Unassembled WGS sequence"/>
</dbReference>
<protein>
    <submittedName>
        <fullName evidence="1">Uncharacterized protein</fullName>
    </submittedName>
</protein>
<evidence type="ECO:0000313" key="1">
    <source>
        <dbReference type="EMBL" id="GJU09011.1"/>
    </source>
</evidence>
<dbReference type="EMBL" id="BQNB010021689">
    <property type="protein sequence ID" value="GJU09011.1"/>
    <property type="molecule type" value="Genomic_DNA"/>
</dbReference>
<reference evidence="1" key="2">
    <citation type="submission" date="2022-01" db="EMBL/GenBank/DDBJ databases">
        <authorList>
            <person name="Yamashiro T."/>
            <person name="Shiraishi A."/>
            <person name="Satake H."/>
            <person name="Nakayama K."/>
        </authorList>
    </citation>
    <scope>NUCLEOTIDE SEQUENCE</scope>
</reference>
<sequence length="94" mass="10668">MKMEILLEPTSNKLLVGKYGDSDGCTLDDPILILEIMSRRFFLRGIYLITGSRKDGDGDTSFQWSQFTTPCSHLMLLIKDIMTNEIPTTQLPQL</sequence>
<proteinExistence type="predicted"/>
<name>A0ABQ5J900_9ASTR</name>
<reference evidence="1" key="1">
    <citation type="journal article" date="2022" name="Int. J. Mol. Sci.">
        <title>Draft Genome of Tanacetum Coccineum: Genomic Comparison of Closely Related Tanacetum-Family Plants.</title>
        <authorList>
            <person name="Yamashiro T."/>
            <person name="Shiraishi A."/>
            <person name="Nakayama K."/>
            <person name="Satake H."/>
        </authorList>
    </citation>
    <scope>NUCLEOTIDE SEQUENCE</scope>
</reference>
<keyword evidence="2" id="KW-1185">Reference proteome</keyword>
<gene>
    <name evidence="1" type="ORF">Tco_1125441</name>
</gene>
<organism evidence="1 2">
    <name type="scientific">Tanacetum coccineum</name>
    <dbReference type="NCBI Taxonomy" id="301880"/>
    <lineage>
        <taxon>Eukaryota</taxon>
        <taxon>Viridiplantae</taxon>
        <taxon>Streptophyta</taxon>
        <taxon>Embryophyta</taxon>
        <taxon>Tracheophyta</taxon>
        <taxon>Spermatophyta</taxon>
        <taxon>Magnoliopsida</taxon>
        <taxon>eudicotyledons</taxon>
        <taxon>Gunneridae</taxon>
        <taxon>Pentapetalae</taxon>
        <taxon>asterids</taxon>
        <taxon>campanulids</taxon>
        <taxon>Asterales</taxon>
        <taxon>Asteraceae</taxon>
        <taxon>Asteroideae</taxon>
        <taxon>Anthemideae</taxon>
        <taxon>Anthemidinae</taxon>
        <taxon>Tanacetum</taxon>
    </lineage>
</organism>
<evidence type="ECO:0000313" key="2">
    <source>
        <dbReference type="Proteomes" id="UP001151760"/>
    </source>
</evidence>
<comment type="caution">
    <text evidence="1">The sequence shown here is derived from an EMBL/GenBank/DDBJ whole genome shotgun (WGS) entry which is preliminary data.</text>
</comment>